<evidence type="ECO:0000256" key="2">
    <source>
        <dbReference type="ARBA" id="ARBA00007090"/>
    </source>
</evidence>
<dbReference type="InterPro" id="IPR036950">
    <property type="entry name" value="PBP_transglycosylase"/>
</dbReference>
<reference evidence="11 12" key="1">
    <citation type="submission" date="2014-05" db="EMBL/GenBank/DDBJ databases">
        <title>Genome Announcement of Sphingobium lucknowense F2.</title>
        <authorList>
            <person name="Lal R."/>
            <person name="Negi V."/>
            <person name="Lata P."/>
            <person name="Sangwan N."/>
            <person name="Gupta S.K."/>
            <person name="Rao D.L.N."/>
            <person name="Das S."/>
        </authorList>
    </citation>
    <scope>NUCLEOTIDE SEQUENCE [LARGE SCALE GENOMIC DNA]</scope>
    <source>
        <strain evidence="11 12">F2</strain>
    </source>
</reference>
<comment type="pathway">
    <text evidence="1">Cell wall biogenesis; peptidoglycan biosynthesis.</text>
</comment>
<dbReference type="RefSeq" id="WP_020820557.1">
    <property type="nucleotide sequence ID" value="NZ_JANF02000004.1"/>
</dbReference>
<evidence type="ECO:0000259" key="10">
    <source>
        <dbReference type="Pfam" id="PF00912"/>
    </source>
</evidence>
<organism evidence="11 12">
    <name type="scientific">Sphingobium indicum F2</name>
    <dbReference type="NCBI Taxonomy" id="1450518"/>
    <lineage>
        <taxon>Bacteria</taxon>
        <taxon>Pseudomonadati</taxon>
        <taxon>Pseudomonadota</taxon>
        <taxon>Alphaproteobacteria</taxon>
        <taxon>Sphingomonadales</taxon>
        <taxon>Sphingomonadaceae</taxon>
        <taxon>Sphingobium</taxon>
    </lineage>
</organism>
<dbReference type="GO" id="GO:0009252">
    <property type="term" value="P:peptidoglycan biosynthetic process"/>
    <property type="evidence" value="ECO:0007669"/>
    <property type="project" value="UniProtKB-UniPathway"/>
</dbReference>
<dbReference type="Gene3D" id="3.40.710.10">
    <property type="entry name" value="DD-peptidase/beta-lactamase superfamily"/>
    <property type="match status" value="2"/>
</dbReference>
<keyword evidence="8" id="KW-0812">Transmembrane</keyword>
<dbReference type="PANTHER" id="PTHR32282">
    <property type="entry name" value="BINDING PROTEIN TRANSPEPTIDASE, PUTATIVE-RELATED"/>
    <property type="match status" value="1"/>
</dbReference>
<evidence type="ECO:0000256" key="4">
    <source>
        <dbReference type="ARBA" id="ARBA00022676"/>
    </source>
</evidence>
<dbReference type="Gene3D" id="1.10.3810.10">
    <property type="entry name" value="Biosynthetic peptidoglycan transglycosylase-like"/>
    <property type="match status" value="1"/>
</dbReference>
<dbReference type="GO" id="GO:0016787">
    <property type="term" value="F:hydrolase activity"/>
    <property type="evidence" value="ECO:0007669"/>
    <property type="project" value="UniProtKB-KW"/>
</dbReference>
<feature type="region of interest" description="Disordered" evidence="7">
    <location>
        <begin position="215"/>
        <end position="237"/>
    </location>
</feature>
<comment type="similarity">
    <text evidence="3">In the N-terminal section; belongs to the glycosyltransferase 51 family.</text>
</comment>
<keyword evidence="8" id="KW-0472">Membrane</keyword>
<dbReference type="PANTHER" id="PTHR32282:SF24">
    <property type="entry name" value="GLYCOSYL TRANSFERASE FAMILY 51 DOMAIN-CONTAINING PROTEIN"/>
    <property type="match status" value="1"/>
</dbReference>
<dbReference type="UniPathway" id="UPA00219"/>
<evidence type="ECO:0000256" key="8">
    <source>
        <dbReference type="SAM" id="Phobius"/>
    </source>
</evidence>
<feature type="domain" description="Glycosyl transferase family 51" evidence="10">
    <location>
        <begin position="158"/>
        <end position="344"/>
    </location>
</feature>
<dbReference type="InterPro" id="IPR001460">
    <property type="entry name" value="PCN-bd_Tpept"/>
</dbReference>
<dbReference type="GO" id="GO:0008658">
    <property type="term" value="F:penicillin binding"/>
    <property type="evidence" value="ECO:0007669"/>
    <property type="project" value="InterPro"/>
</dbReference>
<evidence type="ECO:0000256" key="3">
    <source>
        <dbReference type="ARBA" id="ARBA00007739"/>
    </source>
</evidence>
<evidence type="ECO:0000313" key="11">
    <source>
        <dbReference type="EMBL" id="KER38025.1"/>
    </source>
</evidence>
<evidence type="ECO:0000256" key="7">
    <source>
        <dbReference type="SAM" id="MobiDB-lite"/>
    </source>
</evidence>
<keyword evidence="5" id="KW-0808">Transferase</keyword>
<dbReference type="SUPFAM" id="SSF56601">
    <property type="entry name" value="beta-lactamase/transpeptidase-like"/>
    <property type="match status" value="2"/>
</dbReference>
<feature type="domain" description="Penicillin-binding protein transpeptidase" evidence="9">
    <location>
        <begin position="844"/>
        <end position="939"/>
    </location>
</feature>
<dbReference type="Pfam" id="PF00905">
    <property type="entry name" value="Transpeptidase"/>
    <property type="match status" value="1"/>
</dbReference>
<dbReference type="AlphaFoldDB" id="A0A8E0WVN8"/>
<keyword evidence="4" id="KW-0328">Glycosyltransferase</keyword>
<comment type="similarity">
    <text evidence="2">In the C-terminal section; belongs to the transpeptidase family.</text>
</comment>
<dbReference type="GO" id="GO:0008955">
    <property type="term" value="F:peptidoglycan glycosyltransferase activity"/>
    <property type="evidence" value="ECO:0007669"/>
    <property type="project" value="TreeGrafter"/>
</dbReference>
<dbReference type="InterPro" id="IPR012338">
    <property type="entry name" value="Beta-lactam/transpept-like"/>
</dbReference>
<evidence type="ECO:0000313" key="12">
    <source>
        <dbReference type="Proteomes" id="UP000028135"/>
    </source>
</evidence>
<comment type="caution">
    <text evidence="11">The sequence shown here is derived from an EMBL/GenBank/DDBJ whole genome shotgun (WGS) entry which is preliminary data.</text>
</comment>
<evidence type="ECO:0000256" key="1">
    <source>
        <dbReference type="ARBA" id="ARBA00004752"/>
    </source>
</evidence>
<gene>
    <name evidence="11" type="ORF">AL00_01470</name>
</gene>
<feature type="transmembrane region" description="Helical" evidence="8">
    <location>
        <begin position="34"/>
        <end position="51"/>
    </location>
</feature>
<dbReference type="Pfam" id="PF00912">
    <property type="entry name" value="Transgly"/>
    <property type="match status" value="1"/>
</dbReference>
<dbReference type="EMBL" id="JANF02000004">
    <property type="protein sequence ID" value="KER38025.1"/>
    <property type="molecule type" value="Genomic_DNA"/>
</dbReference>
<dbReference type="InterPro" id="IPR050396">
    <property type="entry name" value="Glycosyltr_51/Transpeptidase"/>
</dbReference>
<protein>
    <submittedName>
        <fullName evidence="11">Uncharacterized protein</fullName>
    </submittedName>
</protein>
<evidence type="ECO:0000256" key="5">
    <source>
        <dbReference type="ARBA" id="ARBA00022679"/>
    </source>
</evidence>
<dbReference type="GO" id="GO:0030288">
    <property type="term" value="C:outer membrane-bounded periplasmic space"/>
    <property type="evidence" value="ECO:0007669"/>
    <property type="project" value="TreeGrafter"/>
</dbReference>
<name>A0A8E0WVN8_9SPHN</name>
<dbReference type="Proteomes" id="UP000028135">
    <property type="component" value="Unassembled WGS sequence"/>
</dbReference>
<proteinExistence type="inferred from homology"/>
<evidence type="ECO:0000259" key="9">
    <source>
        <dbReference type="Pfam" id="PF00905"/>
    </source>
</evidence>
<accession>A0A8E0WVN8</accession>
<keyword evidence="6" id="KW-0378">Hydrolase</keyword>
<evidence type="ECO:0000256" key="6">
    <source>
        <dbReference type="ARBA" id="ARBA00022801"/>
    </source>
</evidence>
<sequence length="1055" mass="116711">MTAFPGTAKIEAGVARRATDLGAFMGRRWRNHRWLKIACLGVIALSPLAVLEMRTSYIQSRLFAHLAGRMQFSLGDGPNDNLVFPAHGPFDRRLGYARLPDYIENLSQKGYVVEKQARTSATLQAFQNLGGFPPYREKASAGLTLIGDKGREIFSYSDPAHVYASYMEVPDLAVRSLLFVENRELLNLRFPRRNPAVEWDRLGLALVSFGTRADGERSPGGSTVATQMEKLRHSPEGRTTGAIEKLRQMTSASLRAYNSGLNTIAFRKQTVVDALNLIPLAGFPGHGEVTGLGDGLALWYGADFATVNRALRASVRSDADWASKGLALKQVLSLVIAQRRPAYYLGRGRSELEALTESYLRLMVSEGVIQPELGDAAIAARLRFNKTPPGAPPLPSSIAKAANALRLDLARLIKTPGFYDLHRLDLTVDTAIDTQAQKEATGLLRSLKQPDRLSELGLIGPRMLAGTAPAQVNYSFALYERGPDATHVRIRTDSLDGPLDVNAGTKLELGSTAKVRTLITYLECVAGLHDELKGKSTEELTRLADEGDRLTAWVAGQLLDKRDISRAALVDAATEKKYSANTGERFFTAGGMHRFANFSRSDGGMMTVSHALQQSVNLVFIRMMRDIVDYHIARIPGTAGILENPNHPARRDYLRRFIDLEGRQYLARFRPQYRELDQAAIMEHIAERAKYLRPRLAAAFRTVRPEGGFEQFSAFIHRWAKSPPEDEEGMRRLYDTYAPDRLSLADRSYIADIHPLELWLAGYLYAHPGASWRDIVAAGADVRQEAYGWLLKPNRFAGQNRRIRTMLEKQAFIPIHKAWQRLGYPFDALVPSYATSIGTSGDRPAALAELMGIIASNGYRMKPRLIERLHFAEDTPYETIMTAKPQKGERVLHQEVAAAVRRGLIDVVENGTARRAHEAIVGKDGTAMVIGGKTGTGDNRQMRYGSGGRLIGSEARSRTATFAFFIGQHYFGTITAFVEGADASHYRFTSALPAQLFKLLSPVIQRVTGKPSAGDPADPPQEIRVDWQTLLNRPNPLAVSGQQALWSPPSLRGRR</sequence>
<dbReference type="InterPro" id="IPR001264">
    <property type="entry name" value="Glyco_trans_51"/>
</dbReference>
<keyword evidence="8" id="KW-1133">Transmembrane helix</keyword>